<name>A0A5J4YMD5_PORPP</name>
<reference evidence="2" key="1">
    <citation type="journal article" date="2019" name="Nat. Commun.">
        <title>Expansion of phycobilisome linker gene families in mesophilic red algae.</title>
        <authorList>
            <person name="Lee J."/>
            <person name="Kim D."/>
            <person name="Bhattacharya D."/>
            <person name="Yoon H.S."/>
        </authorList>
    </citation>
    <scope>NUCLEOTIDE SEQUENCE [LARGE SCALE GENOMIC DNA]</scope>
    <source>
        <strain evidence="2">CCMP 1328</strain>
    </source>
</reference>
<comment type="caution">
    <text evidence="1">The sequence shown here is derived from an EMBL/GenBank/DDBJ whole genome shotgun (WGS) entry which is preliminary data.</text>
</comment>
<dbReference type="AlphaFoldDB" id="A0A5J4YMD5"/>
<accession>A0A5J4YMD5</accession>
<evidence type="ECO:0000313" key="2">
    <source>
        <dbReference type="Proteomes" id="UP000324585"/>
    </source>
</evidence>
<proteinExistence type="predicted"/>
<sequence>MALQMRDVVIEPPELRGVDEPVVISFTILAHATARQAHVRVEFCFVRDIAWENKSWSLGSQYHTISACPQDSTPTAPVAIRVQQRIRFGAQDDLAERVDEENVSMLVIVVEVAEDRDDSAARAQAKATLHKLTYKWISQVVAEKDEDSGATLWKRLILPTTEPAA</sequence>
<dbReference type="EMBL" id="VRMN01000009">
    <property type="protein sequence ID" value="KAA8492589.1"/>
    <property type="molecule type" value="Genomic_DNA"/>
</dbReference>
<protein>
    <submittedName>
        <fullName evidence="1">Uncharacterized protein</fullName>
    </submittedName>
</protein>
<dbReference type="Proteomes" id="UP000324585">
    <property type="component" value="Unassembled WGS sequence"/>
</dbReference>
<organism evidence="1 2">
    <name type="scientific">Porphyridium purpureum</name>
    <name type="common">Red alga</name>
    <name type="synonym">Porphyridium cruentum</name>
    <dbReference type="NCBI Taxonomy" id="35688"/>
    <lineage>
        <taxon>Eukaryota</taxon>
        <taxon>Rhodophyta</taxon>
        <taxon>Bangiophyceae</taxon>
        <taxon>Porphyridiales</taxon>
        <taxon>Porphyridiaceae</taxon>
        <taxon>Porphyridium</taxon>
    </lineage>
</organism>
<keyword evidence="2" id="KW-1185">Reference proteome</keyword>
<gene>
    <name evidence="1" type="ORF">FVE85_8096</name>
</gene>
<evidence type="ECO:0000313" key="1">
    <source>
        <dbReference type="EMBL" id="KAA8492589.1"/>
    </source>
</evidence>